<accession>A0AAD9ZQ47</accession>
<dbReference type="Pfam" id="PF03470">
    <property type="entry name" value="zf-XS"/>
    <property type="match status" value="1"/>
</dbReference>
<evidence type="ECO:0000313" key="7">
    <source>
        <dbReference type="Proteomes" id="UP001281410"/>
    </source>
</evidence>
<dbReference type="PANTHER" id="PTHR21596:SF3">
    <property type="entry name" value="FACTOR OF DNA METHYLATION 1-RELATED"/>
    <property type="match status" value="1"/>
</dbReference>
<dbReference type="Gene3D" id="3.30.70.2890">
    <property type="entry name" value="XS domain"/>
    <property type="match status" value="1"/>
</dbReference>
<dbReference type="Pfam" id="PF03468">
    <property type="entry name" value="XS"/>
    <property type="match status" value="1"/>
</dbReference>
<evidence type="ECO:0000256" key="1">
    <source>
        <dbReference type="ARBA" id="ARBA00023054"/>
    </source>
</evidence>
<dbReference type="InterPro" id="IPR005381">
    <property type="entry name" value="Znf-XS_domain"/>
</dbReference>
<protein>
    <recommendedName>
        <fullName evidence="8">XS domain-containing protein</fullName>
    </recommendedName>
</protein>
<name>A0AAD9ZQ47_9ROSI</name>
<feature type="coiled-coil region" evidence="3">
    <location>
        <begin position="232"/>
        <end position="259"/>
    </location>
</feature>
<evidence type="ECO:0000313" key="6">
    <source>
        <dbReference type="EMBL" id="KAK3188640.1"/>
    </source>
</evidence>
<dbReference type="InterPro" id="IPR045177">
    <property type="entry name" value="FDM1-5/IDN2"/>
</dbReference>
<keyword evidence="2" id="KW-0943">RNA-mediated gene silencing</keyword>
<evidence type="ECO:0000256" key="2">
    <source>
        <dbReference type="ARBA" id="ARBA00023158"/>
    </source>
</evidence>
<gene>
    <name evidence="6" type="ORF">Dsin_028201</name>
</gene>
<keyword evidence="7" id="KW-1185">Reference proteome</keyword>
<keyword evidence="1 3" id="KW-0175">Coiled coil</keyword>
<feature type="domain" description="Zinc finger-XS" evidence="5">
    <location>
        <begin position="42"/>
        <end position="84"/>
    </location>
</feature>
<feature type="domain" description="XS" evidence="4">
    <location>
        <begin position="117"/>
        <end position="223"/>
    </location>
</feature>
<comment type="caution">
    <text evidence="6">The sequence shown here is derived from an EMBL/GenBank/DDBJ whole genome shotgun (WGS) entry which is preliminary data.</text>
</comment>
<dbReference type="EMBL" id="JANJYJ010000009">
    <property type="protein sequence ID" value="KAK3188640.1"/>
    <property type="molecule type" value="Genomic_DNA"/>
</dbReference>
<dbReference type="InterPro" id="IPR038588">
    <property type="entry name" value="XS_domain_sf"/>
</dbReference>
<dbReference type="PANTHER" id="PTHR21596">
    <property type="entry name" value="RIBONUCLEASE P SUBUNIT P38"/>
    <property type="match status" value="1"/>
</dbReference>
<sequence>MDYSPEEELNFSDSEIIEYAEKPYEDMKAGKYKVKFNGTLRCPFCVGKKKQYYKFKDLLLHASGIRQGSSNRSSKQKANHFALAKYLENDLASEVEPNQLLPLAQPRQPVKQTLEQEQVYVWPWMGILVNIVMHAQSKYMLDSDALYKPLEVHIFCDEHNSSTAHATIVMKFKNDWDGFMNVTEFENSFEAKHRGKKDWNVQRRSHSPGSNIYGWCARTDDENADENVLWLVEVQKREKEEALKKILKLKEELDAKQKLEIYGNCRLERQVTGDEARKELIQGFQDVLGAHTNIGIKRMGEIDVKPFQNACKLKYSAGEAEVQPPGHDSMLLVAGASKGPELASILDN</sequence>
<dbReference type="AlphaFoldDB" id="A0AAD9ZQ47"/>
<dbReference type="GO" id="GO:0080188">
    <property type="term" value="P:gene silencing by siRNA-directed DNA methylation"/>
    <property type="evidence" value="ECO:0007669"/>
    <property type="project" value="InterPro"/>
</dbReference>
<dbReference type="Proteomes" id="UP001281410">
    <property type="component" value="Unassembled WGS sequence"/>
</dbReference>
<dbReference type="InterPro" id="IPR005380">
    <property type="entry name" value="XS_domain"/>
</dbReference>
<organism evidence="6 7">
    <name type="scientific">Dipteronia sinensis</name>
    <dbReference type="NCBI Taxonomy" id="43782"/>
    <lineage>
        <taxon>Eukaryota</taxon>
        <taxon>Viridiplantae</taxon>
        <taxon>Streptophyta</taxon>
        <taxon>Embryophyta</taxon>
        <taxon>Tracheophyta</taxon>
        <taxon>Spermatophyta</taxon>
        <taxon>Magnoliopsida</taxon>
        <taxon>eudicotyledons</taxon>
        <taxon>Gunneridae</taxon>
        <taxon>Pentapetalae</taxon>
        <taxon>rosids</taxon>
        <taxon>malvids</taxon>
        <taxon>Sapindales</taxon>
        <taxon>Sapindaceae</taxon>
        <taxon>Hippocastanoideae</taxon>
        <taxon>Acereae</taxon>
        <taxon>Dipteronia</taxon>
    </lineage>
</organism>
<reference evidence="6" key="1">
    <citation type="journal article" date="2023" name="Plant J.">
        <title>Genome sequences and population genomics provide insights into the demographic history, inbreeding, and mutation load of two 'living fossil' tree species of Dipteronia.</title>
        <authorList>
            <person name="Feng Y."/>
            <person name="Comes H.P."/>
            <person name="Chen J."/>
            <person name="Zhu S."/>
            <person name="Lu R."/>
            <person name="Zhang X."/>
            <person name="Li P."/>
            <person name="Qiu J."/>
            <person name="Olsen K.M."/>
            <person name="Qiu Y."/>
        </authorList>
    </citation>
    <scope>NUCLEOTIDE SEQUENCE</scope>
    <source>
        <strain evidence="6">NBL</strain>
    </source>
</reference>
<evidence type="ECO:0000259" key="4">
    <source>
        <dbReference type="Pfam" id="PF03468"/>
    </source>
</evidence>
<evidence type="ECO:0000259" key="5">
    <source>
        <dbReference type="Pfam" id="PF03470"/>
    </source>
</evidence>
<evidence type="ECO:0000256" key="3">
    <source>
        <dbReference type="SAM" id="Coils"/>
    </source>
</evidence>
<evidence type="ECO:0008006" key="8">
    <source>
        <dbReference type="Google" id="ProtNLM"/>
    </source>
</evidence>
<proteinExistence type="predicted"/>